<dbReference type="Pfam" id="PF08892">
    <property type="entry name" value="YqcI_YcgG"/>
    <property type="match status" value="1"/>
</dbReference>
<dbReference type="PANTHER" id="PTHR40045">
    <property type="entry name" value="YCGG FAMILY PROTEIN"/>
    <property type="match status" value="1"/>
</dbReference>
<accession>A0ABZ3FNC7</accession>
<feature type="region of interest" description="Disordered" evidence="1">
    <location>
        <begin position="192"/>
        <end position="235"/>
    </location>
</feature>
<dbReference type="NCBIfam" id="NF041366">
    <property type="entry name" value="GntA_guanitoxin"/>
    <property type="match status" value="1"/>
</dbReference>
<dbReference type="RefSeq" id="WP_425309010.1">
    <property type="nucleotide sequence ID" value="NZ_CP154795.1"/>
</dbReference>
<evidence type="ECO:0000256" key="1">
    <source>
        <dbReference type="SAM" id="MobiDB-lite"/>
    </source>
</evidence>
<organism evidence="2 3">
    <name type="scientific">Ammonicoccus fulvus</name>
    <dbReference type="NCBI Taxonomy" id="3138240"/>
    <lineage>
        <taxon>Bacteria</taxon>
        <taxon>Bacillati</taxon>
        <taxon>Actinomycetota</taxon>
        <taxon>Actinomycetes</taxon>
        <taxon>Propionibacteriales</taxon>
        <taxon>Propionibacteriaceae</taxon>
        <taxon>Ammonicoccus</taxon>
    </lineage>
</organism>
<evidence type="ECO:0000313" key="2">
    <source>
        <dbReference type="EMBL" id="XAN07546.1"/>
    </source>
</evidence>
<protein>
    <submittedName>
        <fullName evidence="2">Guanitoxin biosynthesis heme-dependent pre-guanitoxin N-hydroxylase GntA</fullName>
    </submittedName>
</protein>
<dbReference type="Proteomes" id="UP001442841">
    <property type="component" value="Chromosome"/>
</dbReference>
<dbReference type="PANTHER" id="PTHR40045:SF1">
    <property type="entry name" value="YQCI_YCGG FAMILY PROTEIN"/>
    <property type="match status" value="1"/>
</dbReference>
<dbReference type="EMBL" id="CP154795">
    <property type="protein sequence ID" value="XAN07546.1"/>
    <property type="molecule type" value="Genomic_DNA"/>
</dbReference>
<reference evidence="2 3" key="1">
    <citation type="submission" date="2024-04" db="EMBL/GenBank/DDBJ databases">
        <title>Isolation of an actinomycete strain from pig manure.</title>
        <authorList>
            <person name="Gong T."/>
            <person name="Yu Z."/>
            <person name="An M."/>
            <person name="Wei C."/>
            <person name="Yang W."/>
            <person name="Liu L."/>
        </authorList>
    </citation>
    <scope>NUCLEOTIDE SEQUENCE [LARGE SCALE GENOMIC DNA]</scope>
    <source>
        <strain evidence="2 3">ZF39</strain>
    </source>
</reference>
<keyword evidence="3" id="KW-1185">Reference proteome</keyword>
<proteinExistence type="predicted"/>
<name>A0ABZ3FNC7_9ACTN</name>
<sequence length="235" mass="26011">MDLSTFLGEVGARDLGQGSEGEIVDVIAEMVAHPEYPCLGARSVFRRDSATVQVFESMDSPRTLTELAGHLVTFAAAQEDNPDFGSFVAVFRGPRIEDERDFEALLWGVLQQLHDGDTQPWAEGVSPDPSAAHFSFSHEGTAFFIVGLHPQASRVARRAPLPTLVFNLHEQFERLRTSGSYERMRDTIRARDSRVQGSTNPMAADHGAESEARQYSGRAVEDDWTPPFTVKETDD</sequence>
<gene>
    <name evidence="2" type="primary">gntA</name>
    <name evidence="2" type="ORF">AADG42_09640</name>
</gene>
<evidence type="ECO:0000313" key="3">
    <source>
        <dbReference type="Proteomes" id="UP001442841"/>
    </source>
</evidence>
<dbReference type="InterPro" id="IPR014988">
    <property type="entry name" value="Uncharacterised_YqcI/YcgG"/>
</dbReference>